<accession>A0A2U1NHD7</accession>
<reference evidence="2 3" key="1">
    <citation type="journal article" date="2018" name="Mol. Plant">
        <title>The genome of Artemisia annua provides insight into the evolution of Asteraceae family and artemisinin biosynthesis.</title>
        <authorList>
            <person name="Shen Q."/>
            <person name="Zhang L."/>
            <person name="Liao Z."/>
            <person name="Wang S."/>
            <person name="Yan T."/>
            <person name="Shi P."/>
            <person name="Liu M."/>
            <person name="Fu X."/>
            <person name="Pan Q."/>
            <person name="Wang Y."/>
            <person name="Lv Z."/>
            <person name="Lu X."/>
            <person name="Zhang F."/>
            <person name="Jiang W."/>
            <person name="Ma Y."/>
            <person name="Chen M."/>
            <person name="Hao X."/>
            <person name="Li L."/>
            <person name="Tang Y."/>
            <person name="Lv G."/>
            <person name="Zhou Y."/>
            <person name="Sun X."/>
            <person name="Brodelius P.E."/>
            <person name="Rose J.K.C."/>
            <person name="Tang K."/>
        </authorList>
    </citation>
    <scope>NUCLEOTIDE SEQUENCE [LARGE SCALE GENOMIC DNA]</scope>
    <source>
        <strain evidence="3">cv. Huhao1</strain>
        <tissue evidence="2">Leaf</tissue>
    </source>
</reference>
<keyword evidence="1" id="KW-0812">Transmembrane</keyword>
<dbReference type="PANTHER" id="PTHR33919:SF11">
    <property type="entry name" value="EXPRESSED PROTEIN"/>
    <property type="match status" value="1"/>
</dbReference>
<dbReference type="AlphaFoldDB" id="A0A2U1NHD7"/>
<evidence type="ECO:0000256" key="1">
    <source>
        <dbReference type="SAM" id="Phobius"/>
    </source>
</evidence>
<evidence type="ECO:0000313" key="3">
    <source>
        <dbReference type="Proteomes" id="UP000245207"/>
    </source>
</evidence>
<protein>
    <recommendedName>
        <fullName evidence="4">NFU1 iron-sulfur cluster protein</fullName>
    </recommendedName>
</protein>
<proteinExistence type="predicted"/>
<keyword evidence="1" id="KW-0472">Membrane</keyword>
<gene>
    <name evidence="2" type="ORF">CTI12_AA269300</name>
</gene>
<keyword evidence="3" id="KW-1185">Reference proteome</keyword>
<evidence type="ECO:0000313" key="2">
    <source>
        <dbReference type="EMBL" id="PWA72923.1"/>
    </source>
</evidence>
<dbReference type="OrthoDB" id="2013913at2759"/>
<comment type="caution">
    <text evidence="2">The sequence shown here is derived from an EMBL/GenBank/DDBJ whole genome shotgun (WGS) entry which is preliminary data.</text>
</comment>
<dbReference type="PANTHER" id="PTHR33919">
    <property type="entry name" value="OS09G0127700 PROTEIN"/>
    <property type="match status" value="1"/>
</dbReference>
<sequence length="172" mass="19088">MALRASNLVKSMMLRARGTTTFATSTSPKMKAYAPAADHGYAQQEPKSKPLKGDFVPVYISLGMIALSVSFGAYTATHQLKRAPNVSVKKSKRETLPELVEPDEVAEASNDFIKKSFFRKIAHVQDADRQEIMPDPIRGDTYAEHPKPYTESLKSVGVDIEKKPFVELPPKH</sequence>
<keyword evidence="1" id="KW-1133">Transmembrane helix</keyword>
<dbReference type="EMBL" id="PKPP01002822">
    <property type="protein sequence ID" value="PWA72923.1"/>
    <property type="molecule type" value="Genomic_DNA"/>
</dbReference>
<dbReference type="Proteomes" id="UP000245207">
    <property type="component" value="Unassembled WGS sequence"/>
</dbReference>
<name>A0A2U1NHD7_ARTAN</name>
<feature type="transmembrane region" description="Helical" evidence="1">
    <location>
        <begin position="56"/>
        <end position="76"/>
    </location>
</feature>
<dbReference type="STRING" id="35608.A0A2U1NHD7"/>
<organism evidence="2 3">
    <name type="scientific">Artemisia annua</name>
    <name type="common">Sweet wormwood</name>
    <dbReference type="NCBI Taxonomy" id="35608"/>
    <lineage>
        <taxon>Eukaryota</taxon>
        <taxon>Viridiplantae</taxon>
        <taxon>Streptophyta</taxon>
        <taxon>Embryophyta</taxon>
        <taxon>Tracheophyta</taxon>
        <taxon>Spermatophyta</taxon>
        <taxon>Magnoliopsida</taxon>
        <taxon>eudicotyledons</taxon>
        <taxon>Gunneridae</taxon>
        <taxon>Pentapetalae</taxon>
        <taxon>asterids</taxon>
        <taxon>campanulids</taxon>
        <taxon>Asterales</taxon>
        <taxon>Asteraceae</taxon>
        <taxon>Asteroideae</taxon>
        <taxon>Anthemideae</taxon>
        <taxon>Artemisiinae</taxon>
        <taxon>Artemisia</taxon>
    </lineage>
</organism>
<evidence type="ECO:0008006" key="4">
    <source>
        <dbReference type="Google" id="ProtNLM"/>
    </source>
</evidence>